<organism evidence="2 3">
    <name type="scientific">Scophthalmus maximus</name>
    <name type="common">Turbot</name>
    <name type="synonym">Psetta maxima</name>
    <dbReference type="NCBI Taxonomy" id="52904"/>
    <lineage>
        <taxon>Eukaryota</taxon>
        <taxon>Metazoa</taxon>
        <taxon>Chordata</taxon>
        <taxon>Craniata</taxon>
        <taxon>Vertebrata</taxon>
        <taxon>Euteleostomi</taxon>
        <taxon>Actinopterygii</taxon>
        <taxon>Neopterygii</taxon>
        <taxon>Teleostei</taxon>
        <taxon>Neoteleostei</taxon>
        <taxon>Acanthomorphata</taxon>
        <taxon>Carangaria</taxon>
        <taxon>Pleuronectiformes</taxon>
        <taxon>Pleuronectoidei</taxon>
        <taxon>Scophthalmidae</taxon>
        <taxon>Scophthalmus</taxon>
    </lineage>
</organism>
<feature type="region of interest" description="Disordered" evidence="1">
    <location>
        <begin position="60"/>
        <end position="79"/>
    </location>
</feature>
<gene>
    <name evidence="2" type="ORF">F2P81_020825</name>
</gene>
<evidence type="ECO:0000256" key="1">
    <source>
        <dbReference type="SAM" id="MobiDB-lite"/>
    </source>
</evidence>
<feature type="compositionally biased region" description="Low complexity" evidence="1">
    <location>
        <begin position="60"/>
        <end position="77"/>
    </location>
</feature>
<dbReference type="Proteomes" id="UP000438429">
    <property type="component" value="Unassembled WGS sequence"/>
</dbReference>
<accession>A0A6A4S1Q2</accession>
<comment type="caution">
    <text evidence="2">The sequence shown here is derived from an EMBL/GenBank/DDBJ whole genome shotgun (WGS) entry which is preliminary data.</text>
</comment>
<sequence length="138" mass="15763">MLNNYGVSQCHAKLQELLDYTNNPAGKPVRTIRDEVGEMFLVFHHRAHLQATERQSRIAQLQSEKSSLQSENSNLQSEKIELDRTRGECEIMFAGLQSAQQEAEKSAYLCFVKYICAMQAHAGELTISFLLNVYEEHK</sequence>
<evidence type="ECO:0000313" key="2">
    <source>
        <dbReference type="EMBL" id="KAF0026088.1"/>
    </source>
</evidence>
<dbReference type="AlphaFoldDB" id="A0A6A4S1Q2"/>
<proteinExistence type="predicted"/>
<evidence type="ECO:0000313" key="3">
    <source>
        <dbReference type="Proteomes" id="UP000438429"/>
    </source>
</evidence>
<name>A0A6A4S1Q2_SCOMX</name>
<protein>
    <submittedName>
        <fullName evidence="2">Uncharacterized protein</fullName>
    </submittedName>
</protein>
<reference evidence="2 3" key="1">
    <citation type="submission" date="2019-06" db="EMBL/GenBank/DDBJ databases">
        <title>Draft genomes of female and male turbot (Scophthalmus maximus).</title>
        <authorList>
            <person name="Xu H."/>
            <person name="Xu X.-W."/>
            <person name="Shao C."/>
            <person name="Chen S."/>
        </authorList>
    </citation>
    <scope>NUCLEOTIDE SEQUENCE [LARGE SCALE GENOMIC DNA]</scope>
    <source>
        <strain evidence="2">Ysfricsl-2016a</strain>
        <tissue evidence="2">Blood</tissue>
    </source>
</reference>
<dbReference type="EMBL" id="VEVO01000019">
    <property type="protein sequence ID" value="KAF0026088.1"/>
    <property type="molecule type" value="Genomic_DNA"/>
</dbReference>